<dbReference type="InterPro" id="IPR032675">
    <property type="entry name" value="LRR_dom_sf"/>
</dbReference>
<dbReference type="InterPro" id="IPR026906">
    <property type="entry name" value="LRR_5"/>
</dbReference>
<evidence type="ECO:0000256" key="1">
    <source>
        <dbReference type="SAM" id="SignalP"/>
    </source>
</evidence>
<dbReference type="RefSeq" id="WP_129647077.1">
    <property type="nucleotide sequence ID" value="NZ_LR215037.1"/>
</dbReference>
<proteinExistence type="predicted"/>
<evidence type="ECO:0008006" key="4">
    <source>
        <dbReference type="Google" id="ProtNLM"/>
    </source>
</evidence>
<dbReference type="EMBL" id="LR215037">
    <property type="protein sequence ID" value="VEU75730.1"/>
    <property type="molecule type" value="Genomic_DNA"/>
</dbReference>
<reference evidence="2 3" key="1">
    <citation type="submission" date="2019-01" db="EMBL/GenBank/DDBJ databases">
        <authorList>
            <consortium name="Pathogen Informatics"/>
        </authorList>
    </citation>
    <scope>NUCLEOTIDE SEQUENCE [LARGE SCALE GENOMIC DNA]</scope>
    <source>
        <strain evidence="2 3">NCTC10168</strain>
    </source>
</reference>
<feature type="chain" id="PRO_5019262776" description="Leucine rich repeat-containing protein" evidence="1">
    <location>
        <begin position="23"/>
        <end position="244"/>
    </location>
</feature>
<evidence type="ECO:0000313" key="3">
    <source>
        <dbReference type="Proteomes" id="UP000290243"/>
    </source>
</evidence>
<organism evidence="2 3">
    <name type="scientific">Mycoplasmopsis maculosa</name>
    <dbReference type="NCBI Taxonomy" id="114885"/>
    <lineage>
        <taxon>Bacteria</taxon>
        <taxon>Bacillati</taxon>
        <taxon>Mycoplasmatota</taxon>
        <taxon>Mycoplasmoidales</taxon>
        <taxon>Metamycoplasmataceae</taxon>
        <taxon>Mycoplasmopsis</taxon>
    </lineage>
</organism>
<keyword evidence="3" id="KW-1185">Reference proteome</keyword>
<dbReference type="Gene3D" id="3.80.10.10">
    <property type="entry name" value="Ribonuclease Inhibitor"/>
    <property type="match status" value="1"/>
</dbReference>
<dbReference type="KEGG" id="mmau:NCTC10168_00664"/>
<name>A0A449B558_9BACT</name>
<dbReference type="Pfam" id="PF13306">
    <property type="entry name" value="LRR_5"/>
    <property type="match status" value="1"/>
</dbReference>
<dbReference type="SUPFAM" id="SSF52058">
    <property type="entry name" value="L domain-like"/>
    <property type="match status" value="1"/>
</dbReference>
<keyword evidence="1" id="KW-0732">Signal</keyword>
<sequence>MKKKLLFPLLSTSILLPVISLSCSTVETYDEKSGLYYETIDTKIVNEDTGEEQILKEIIITGISFYNKKEEKFINNESELIIPDKINDLNVVSIQKNAFSGSKIKTLKLGKNIRSIGSSAFENMQNLTNVDLSDSNIVIIPTKTFFNTPKLSNVIFSEKTTIIGDNAFQNSNNSELTISFINKTTSTDGKDKSPEFSISSTAFESLNENAKIKFININQLSFENSNPNNDWRTKTNAIIEFKQI</sequence>
<evidence type="ECO:0000313" key="2">
    <source>
        <dbReference type="EMBL" id="VEU75730.1"/>
    </source>
</evidence>
<gene>
    <name evidence="2" type="ORF">NCTC10168_00664</name>
</gene>
<dbReference type="Proteomes" id="UP000290243">
    <property type="component" value="Chromosome"/>
</dbReference>
<dbReference type="PROSITE" id="PS51257">
    <property type="entry name" value="PROKAR_LIPOPROTEIN"/>
    <property type="match status" value="1"/>
</dbReference>
<feature type="signal peptide" evidence="1">
    <location>
        <begin position="1"/>
        <end position="22"/>
    </location>
</feature>
<dbReference type="OrthoDB" id="396269at2"/>
<protein>
    <recommendedName>
        <fullName evidence="4">Leucine rich repeat-containing protein</fullName>
    </recommendedName>
</protein>
<accession>A0A449B558</accession>
<dbReference type="AlphaFoldDB" id="A0A449B558"/>